<organism evidence="1 2">
    <name type="scientific">Armillaria borealis</name>
    <dbReference type="NCBI Taxonomy" id="47425"/>
    <lineage>
        <taxon>Eukaryota</taxon>
        <taxon>Fungi</taxon>
        <taxon>Dikarya</taxon>
        <taxon>Basidiomycota</taxon>
        <taxon>Agaricomycotina</taxon>
        <taxon>Agaricomycetes</taxon>
        <taxon>Agaricomycetidae</taxon>
        <taxon>Agaricales</taxon>
        <taxon>Marasmiineae</taxon>
        <taxon>Physalacriaceae</taxon>
        <taxon>Armillaria</taxon>
    </lineage>
</organism>
<sequence length="72" mass="8268">MTTLEFRAPHLVLFMFAVITRYHSPANLANHRIRLSAMYISYRVVIYISSDGRSFVSRVNIIIRCGTCVGFN</sequence>
<dbReference type="AlphaFoldDB" id="A0AA39K9D8"/>
<evidence type="ECO:0000313" key="2">
    <source>
        <dbReference type="Proteomes" id="UP001175226"/>
    </source>
</evidence>
<accession>A0AA39K9D8</accession>
<evidence type="ECO:0000313" key="1">
    <source>
        <dbReference type="EMBL" id="KAK0456807.1"/>
    </source>
</evidence>
<gene>
    <name evidence="1" type="ORF">EV421DRAFT_1754814</name>
</gene>
<proteinExistence type="predicted"/>
<protein>
    <submittedName>
        <fullName evidence="1">Uncharacterized protein</fullName>
    </submittedName>
</protein>
<dbReference type="Proteomes" id="UP001175226">
    <property type="component" value="Unassembled WGS sequence"/>
</dbReference>
<keyword evidence="2" id="KW-1185">Reference proteome</keyword>
<dbReference type="EMBL" id="JAUEPT010000001">
    <property type="protein sequence ID" value="KAK0456807.1"/>
    <property type="molecule type" value="Genomic_DNA"/>
</dbReference>
<name>A0AA39K9D8_9AGAR</name>
<comment type="caution">
    <text evidence="1">The sequence shown here is derived from an EMBL/GenBank/DDBJ whole genome shotgun (WGS) entry which is preliminary data.</text>
</comment>
<reference evidence="1" key="1">
    <citation type="submission" date="2023-06" db="EMBL/GenBank/DDBJ databases">
        <authorList>
            <consortium name="Lawrence Berkeley National Laboratory"/>
            <person name="Ahrendt S."/>
            <person name="Sahu N."/>
            <person name="Indic B."/>
            <person name="Wong-Bajracharya J."/>
            <person name="Merenyi Z."/>
            <person name="Ke H.-M."/>
            <person name="Monk M."/>
            <person name="Kocsube S."/>
            <person name="Drula E."/>
            <person name="Lipzen A."/>
            <person name="Balint B."/>
            <person name="Henrissat B."/>
            <person name="Andreopoulos B."/>
            <person name="Martin F.M."/>
            <person name="Harder C.B."/>
            <person name="Rigling D."/>
            <person name="Ford K.L."/>
            <person name="Foster G.D."/>
            <person name="Pangilinan J."/>
            <person name="Papanicolaou A."/>
            <person name="Barry K."/>
            <person name="LaButti K."/>
            <person name="Viragh M."/>
            <person name="Koriabine M."/>
            <person name="Yan M."/>
            <person name="Riley R."/>
            <person name="Champramary S."/>
            <person name="Plett K.L."/>
            <person name="Tsai I.J."/>
            <person name="Slot J."/>
            <person name="Sipos G."/>
            <person name="Plett J."/>
            <person name="Nagy L.G."/>
            <person name="Grigoriev I.V."/>
        </authorList>
    </citation>
    <scope>NUCLEOTIDE SEQUENCE</scope>
    <source>
        <strain evidence="1">FPL87.14</strain>
    </source>
</reference>